<dbReference type="GO" id="GO:0047372">
    <property type="term" value="F:monoacylglycerol lipase activity"/>
    <property type="evidence" value="ECO:0007669"/>
    <property type="project" value="TreeGrafter"/>
</dbReference>
<dbReference type="RefSeq" id="WP_251909198.1">
    <property type="nucleotide sequence ID" value="NZ_JAMRXG010000001.1"/>
</dbReference>
<reference evidence="2" key="1">
    <citation type="submission" date="2022-06" db="EMBL/GenBank/DDBJ databases">
        <title>Novel species in genus nocardia.</title>
        <authorList>
            <person name="Li F."/>
        </authorList>
    </citation>
    <scope>NUCLEOTIDE SEQUENCE</scope>
    <source>
        <strain evidence="2">CDC141</strain>
    </source>
</reference>
<dbReference type="SUPFAM" id="SSF53474">
    <property type="entry name" value="alpha/beta-Hydrolases"/>
    <property type="match status" value="1"/>
</dbReference>
<proteinExistence type="predicted"/>
<keyword evidence="2" id="KW-0378">Hydrolase</keyword>
<evidence type="ECO:0000313" key="2">
    <source>
        <dbReference type="EMBL" id="MCM6772337.1"/>
    </source>
</evidence>
<organism evidence="2 3">
    <name type="scientific">Nocardia pulmonis</name>
    <dbReference type="NCBI Taxonomy" id="2951408"/>
    <lineage>
        <taxon>Bacteria</taxon>
        <taxon>Bacillati</taxon>
        <taxon>Actinomycetota</taxon>
        <taxon>Actinomycetes</taxon>
        <taxon>Mycobacteriales</taxon>
        <taxon>Nocardiaceae</taxon>
        <taxon>Nocardia</taxon>
    </lineage>
</organism>
<evidence type="ECO:0000313" key="3">
    <source>
        <dbReference type="Proteomes" id="UP001139157"/>
    </source>
</evidence>
<dbReference type="InterPro" id="IPR029058">
    <property type="entry name" value="AB_hydrolase_fold"/>
</dbReference>
<dbReference type="PANTHER" id="PTHR43798:SF5">
    <property type="entry name" value="MONOACYLGLYCEROL LIPASE ABHD6"/>
    <property type="match status" value="1"/>
</dbReference>
<dbReference type="GO" id="GO:0016020">
    <property type="term" value="C:membrane"/>
    <property type="evidence" value="ECO:0007669"/>
    <property type="project" value="TreeGrafter"/>
</dbReference>
<dbReference type="Proteomes" id="UP001139157">
    <property type="component" value="Unassembled WGS sequence"/>
</dbReference>
<dbReference type="GO" id="GO:0046464">
    <property type="term" value="P:acylglycerol catabolic process"/>
    <property type="evidence" value="ECO:0007669"/>
    <property type="project" value="TreeGrafter"/>
</dbReference>
<keyword evidence="3" id="KW-1185">Reference proteome</keyword>
<feature type="domain" description="AB hydrolase-1" evidence="1">
    <location>
        <begin position="33"/>
        <end position="156"/>
    </location>
</feature>
<dbReference type="InterPro" id="IPR000073">
    <property type="entry name" value="AB_hydrolase_1"/>
</dbReference>
<gene>
    <name evidence="2" type="ORF">NDR86_02475</name>
</gene>
<evidence type="ECO:0000259" key="1">
    <source>
        <dbReference type="Pfam" id="PF00561"/>
    </source>
</evidence>
<dbReference type="InterPro" id="IPR050266">
    <property type="entry name" value="AB_hydrolase_sf"/>
</dbReference>
<dbReference type="AlphaFoldDB" id="A0A9X2E1K8"/>
<name>A0A9X2E1K8_9NOCA</name>
<comment type="caution">
    <text evidence="2">The sequence shown here is derived from an EMBL/GenBank/DDBJ whole genome shotgun (WGS) entry which is preliminary data.</text>
</comment>
<accession>A0A9X2E1K8</accession>
<dbReference type="EMBL" id="JAMRXG010000001">
    <property type="protein sequence ID" value="MCM6772337.1"/>
    <property type="molecule type" value="Genomic_DNA"/>
</dbReference>
<protein>
    <submittedName>
        <fullName evidence="2">Alpha/beta fold hydrolase</fullName>
    </submittedName>
</protein>
<dbReference type="Gene3D" id="3.40.50.1820">
    <property type="entry name" value="alpha/beta hydrolase"/>
    <property type="match status" value="1"/>
</dbReference>
<sequence length="286" mass="31590">MTQQSDSAPRFRIVSAPGGDLAVYEYGDPAAETLVLVHGLTDTHRVWNRVAYLLADGFHVVAYDVRGHGRSAQPARPQGFRLTALAADLYAVLDATSPDRPAHLAGHGWGAMQVWEALGDARANTRIASATALGAPALDQLANGLRERRFPRAPWWRLPGLGWLVLGRRLLRWPRLRRVPRDGLRPSTSDLLAGTRIAAANLVHHLRHPRERHTAVPVQLIVDRADAAALPAVGAHVRRGTDRLWCHRLPADHWLPITEPLLVVEAIANFVDDLRADNRPIEHPAR</sequence>
<dbReference type="Pfam" id="PF00561">
    <property type="entry name" value="Abhydrolase_1"/>
    <property type="match status" value="1"/>
</dbReference>
<dbReference type="PANTHER" id="PTHR43798">
    <property type="entry name" value="MONOACYLGLYCEROL LIPASE"/>
    <property type="match status" value="1"/>
</dbReference>